<dbReference type="InterPro" id="IPR016181">
    <property type="entry name" value="Acyl_CoA_acyltransferase"/>
</dbReference>
<evidence type="ECO:0000256" key="1">
    <source>
        <dbReference type="ARBA" id="ARBA00022679"/>
    </source>
</evidence>
<reference evidence="6" key="1">
    <citation type="journal article" date="2019" name="Int. J. Syst. Evol. Microbiol.">
        <title>The Global Catalogue of Microorganisms (GCM) 10K type strain sequencing project: providing services to taxonomists for standard genome sequencing and annotation.</title>
        <authorList>
            <consortium name="The Broad Institute Genomics Platform"/>
            <consortium name="The Broad Institute Genome Sequencing Center for Infectious Disease"/>
            <person name="Wu L."/>
            <person name="Ma J."/>
        </authorList>
    </citation>
    <scope>NUCLEOTIDE SEQUENCE [LARGE SCALE GENOMIC DNA]</scope>
    <source>
        <strain evidence="6">JCM 15672</strain>
    </source>
</reference>
<comment type="caution">
    <text evidence="5">The sequence shown here is derived from an EMBL/GenBank/DDBJ whole genome shotgun (WGS) entry which is preliminary data.</text>
</comment>
<dbReference type="InterPro" id="IPR051531">
    <property type="entry name" value="N-acetyltransferase"/>
</dbReference>
<dbReference type="SUPFAM" id="SSF55729">
    <property type="entry name" value="Acyl-CoA N-acyltransferases (Nat)"/>
    <property type="match status" value="1"/>
</dbReference>
<proteinExistence type="inferred from homology"/>
<keyword evidence="1" id="KW-0808">Transferase</keyword>
<name>A0ABP5FYG1_9MICO</name>
<keyword evidence="2" id="KW-0012">Acyltransferase</keyword>
<feature type="domain" description="N-acetyltransferase" evidence="4">
    <location>
        <begin position="18"/>
        <end position="173"/>
    </location>
</feature>
<dbReference type="Pfam" id="PF13302">
    <property type="entry name" value="Acetyltransf_3"/>
    <property type="match status" value="1"/>
</dbReference>
<accession>A0ABP5FYG1</accession>
<comment type="similarity">
    <text evidence="3">Belongs to the acetyltransferase family. RimJ subfamily.</text>
</comment>
<evidence type="ECO:0000256" key="2">
    <source>
        <dbReference type="ARBA" id="ARBA00023315"/>
    </source>
</evidence>
<dbReference type="InterPro" id="IPR000182">
    <property type="entry name" value="GNAT_dom"/>
</dbReference>
<dbReference type="Proteomes" id="UP001501196">
    <property type="component" value="Unassembled WGS sequence"/>
</dbReference>
<organism evidence="5 6">
    <name type="scientific">Agromyces tropicus</name>
    <dbReference type="NCBI Taxonomy" id="555371"/>
    <lineage>
        <taxon>Bacteria</taxon>
        <taxon>Bacillati</taxon>
        <taxon>Actinomycetota</taxon>
        <taxon>Actinomycetes</taxon>
        <taxon>Micrococcales</taxon>
        <taxon>Microbacteriaceae</taxon>
        <taxon>Agromyces</taxon>
    </lineage>
</organism>
<dbReference type="Gene3D" id="3.40.630.30">
    <property type="match status" value="1"/>
</dbReference>
<evidence type="ECO:0000313" key="5">
    <source>
        <dbReference type="EMBL" id="GAA2036769.1"/>
    </source>
</evidence>
<keyword evidence="6" id="KW-1185">Reference proteome</keyword>
<protein>
    <submittedName>
        <fullName evidence="5">GNAT family N-acetyltransferase</fullName>
    </submittedName>
</protein>
<dbReference type="PANTHER" id="PTHR43792:SF8">
    <property type="entry name" value="[RIBOSOMAL PROTEIN US5]-ALANINE N-ACETYLTRANSFERASE"/>
    <property type="match status" value="1"/>
</dbReference>
<evidence type="ECO:0000259" key="4">
    <source>
        <dbReference type="PROSITE" id="PS51186"/>
    </source>
</evidence>
<dbReference type="EMBL" id="BAAAPW010000002">
    <property type="protein sequence ID" value="GAA2036769.1"/>
    <property type="molecule type" value="Genomic_DNA"/>
</dbReference>
<dbReference type="PANTHER" id="PTHR43792">
    <property type="entry name" value="GNAT FAMILY, PUTATIVE (AFU_ORTHOLOGUE AFUA_3G00765)-RELATED-RELATED"/>
    <property type="match status" value="1"/>
</dbReference>
<gene>
    <name evidence="5" type="ORF">GCM10009819_21740</name>
</gene>
<evidence type="ECO:0000256" key="3">
    <source>
        <dbReference type="ARBA" id="ARBA00038502"/>
    </source>
</evidence>
<sequence>MGIERVRLMRPGDAEELSAVRTREREFLAPWEPVRPDGFTTVAGQAEIIAASLRRHEAGDSLPLVILDDDGAIVGSMVLSGIVRGPFLSANLGYWVASSANGRGLATDAARATLGLAFGELGLHRVQAATLPHNLGSQRVLEKNGFERIGYAPRYLQIAGTWQDHILFQRIADDG</sequence>
<dbReference type="RefSeq" id="WP_344373174.1">
    <property type="nucleotide sequence ID" value="NZ_BAAAPW010000002.1"/>
</dbReference>
<evidence type="ECO:0000313" key="6">
    <source>
        <dbReference type="Proteomes" id="UP001501196"/>
    </source>
</evidence>
<dbReference type="PROSITE" id="PS51186">
    <property type="entry name" value="GNAT"/>
    <property type="match status" value="1"/>
</dbReference>